<comment type="catalytic activity">
    <reaction evidence="1 8">
        <text>Release of N-terminal proline from a peptide.</text>
        <dbReference type="EC" id="3.4.11.5"/>
    </reaction>
</comment>
<dbReference type="SUPFAM" id="SSF53474">
    <property type="entry name" value="alpha/beta-Hydrolases"/>
    <property type="match status" value="1"/>
</dbReference>
<dbReference type="AlphaFoldDB" id="A0A9W9CJZ4"/>
<dbReference type="Proteomes" id="UP001140560">
    <property type="component" value="Unassembled WGS sequence"/>
</dbReference>
<dbReference type="InterPro" id="IPR002410">
    <property type="entry name" value="Peptidase_S33"/>
</dbReference>
<evidence type="ECO:0000313" key="10">
    <source>
        <dbReference type="EMBL" id="KAJ4366316.1"/>
    </source>
</evidence>
<dbReference type="PANTHER" id="PTHR43722">
    <property type="entry name" value="PROLINE IMINOPEPTIDASE"/>
    <property type="match status" value="1"/>
</dbReference>
<comment type="caution">
    <text evidence="10">The sequence shown here is derived from an EMBL/GenBank/DDBJ whole genome shotgun (WGS) entry which is preliminary data.</text>
</comment>
<dbReference type="InterPro" id="IPR029058">
    <property type="entry name" value="AB_hydrolase_fold"/>
</dbReference>
<organism evidence="10 11">
    <name type="scientific">Neocucurbitaria cava</name>
    <dbReference type="NCBI Taxonomy" id="798079"/>
    <lineage>
        <taxon>Eukaryota</taxon>
        <taxon>Fungi</taxon>
        <taxon>Dikarya</taxon>
        <taxon>Ascomycota</taxon>
        <taxon>Pezizomycotina</taxon>
        <taxon>Dothideomycetes</taxon>
        <taxon>Pleosporomycetidae</taxon>
        <taxon>Pleosporales</taxon>
        <taxon>Pleosporineae</taxon>
        <taxon>Cucurbitariaceae</taxon>
        <taxon>Neocucurbitaria</taxon>
    </lineage>
</organism>
<dbReference type="EC" id="3.4.11.5" evidence="8"/>
<comment type="similarity">
    <text evidence="3 8">Belongs to the peptidase S33 family.</text>
</comment>
<dbReference type="GO" id="GO:0004177">
    <property type="term" value="F:aminopeptidase activity"/>
    <property type="evidence" value="ECO:0007669"/>
    <property type="project" value="UniProtKB-KW"/>
</dbReference>
<keyword evidence="4 8" id="KW-0031">Aminopeptidase</keyword>
<evidence type="ECO:0000256" key="6">
    <source>
        <dbReference type="ARBA" id="ARBA00022670"/>
    </source>
</evidence>
<evidence type="ECO:0000313" key="11">
    <source>
        <dbReference type="Proteomes" id="UP001140560"/>
    </source>
</evidence>
<dbReference type="PANTHER" id="PTHR43722:SF1">
    <property type="entry name" value="PROLINE IMINOPEPTIDASE"/>
    <property type="match status" value="1"/>
</dbReference>
<evidence type="ECO:0000256" key="8">
    <source>
        <dbReference type="RuleBase" id="RU003421"/>
    </source>
</evidence>
<evidence type="ECO:0000256" key="4">
    <source>
        <dbReference type="ARBA" id="ARBA00022438"/>
    </source>
</evidence>
<dbReference type="InterPro" id="IPR005944">
    <property type="entry name" value="Pro_iminopeptidase"/>
</dbReference>
<keyword evidence="6 8" id="KW-0645">Protease</keyword>
<evidence type="ECO:0000256" key="7">
    <source>
        <dbReference type="ARBA" id="ARBA00022801"/>
    </source>
</evidence>
<evidence type="ECO:0000256" key="5">
    <source>
        <dbReference type="ARBA" id="ARBA00022490"/>
    </source>
</evidence>
<dbReference type="PRINTS" id="PR00793">
    <property type="entry name" value="PROAMNOPTASE"/>
</dbReference>
<sequence>MAQAPQVSGYQHDDAWDKDWLKVDDIHEIFYQQYGKKDGKPVIFLHGGPGGRCTKPNTAYFNPEHYRVVLLDQRGCGESRPNAETKNNTTWHLVSDIEALRKHLQIKKWHVVFGGSWGSTLSLAYAQTHPESVGSLILRGIFTMRKIETDWTCGGAVKFLFPDAYEEYIEFLPEEERENHQDSYHKRLMSDDTSISHPAATAWNKWELSLSTLYPNVDGMKNLEDPQWLVAHARMESYYFQNDAWLKEGQLLEKENIDKIRHIPGELKRA</sequence>
<dbReference type="Pfam" id="PF00561">
    <property type="entry name" value="Abhydrolase_1"/>
    <property type="match status" value="1"/>
</dbReference>
<evidence type="ECO:0000259" key="9">
    <source>
        <dbReference type="Pfam" id="PF00561"/>
    </source>
</evidence>
<protein>
    <recommendedName>
        <fullName evidence="8">Proline iminopeptidase</fullName>
        <ecNumber evidence="8">3.4.11.5</ecNumber>
    </recommendedName>
</protein>
<keyword evidence="5" id="KW-0963">Cytoplasm</keyword>
<dbReference type="NCBIfam" id="TIGR01249">
    <property type="entry name" value="pro_imino_pep_1"/>
    <property type="match status" value="1"/>
</dbReference>
<evidence type="ECO:0000256" key="1">
    <source>
        <dbReference type="ARBA" id="ARBA00001585"/>
    </source>
</evidence>
<keyword evidence="7 8" id="KW-0378">Hydrolase</keyword>
<comment type="subcellular location">
    <subcellularLocation>
        <location evidence="2">Cytoplasm</location>
    </subcellularLocation>
</comment>
<dbReference type="GO" id="GO:0005737">
    <property type="term" value="C:cytoplasm"/>
    <property type="evidence" value="ECO:0007669"/>
    <property type="project" value="UniProtKB-SubCell"/>
</dbReference>
<dbReference type="GO" id="GO:0006508">
    <property type="term" value="P:proteolysis"/>
    <property type="evidence" value="ECO:0007669"/>
    <property type="project" value="UniProtKB-KW"/>
</dbReference>
<reference evidence="10" key="1">
    <citation type="submission" date="2022-10" db="EMBL/GenBank/DDBJ databases">
        <title>Tapping the CABI collections for fungal endophytes: first genome assemblies for Collariella, Neodidymelliopsis, Ascochyta clinopodiicola, Didymella pomorum, Didymosphaeria variabile, Neocosmospora piperis and Neocucurbitaria cava.</title>
        <authorList>
            <person name="Hill R."/>
        </authorList>
    </citation>
    <scope>NUCLEOTIDE SEQUENCE</scope>
    <source>
        <strain evidence="10">IMI 356814</strain>
    </source>
</reference>
<proteinExistence type="inferred from homology"/>
<keyword evidence="11" id="KW-1185">Reference proteome</keyword>
<dbReference type="InterPro" id="IPR000073">
    <property type="entry name" value="AB_hydrolase_1"/>
</dbReference>
<evidence type="ECO:0000256" key="2">
    <source>
        <dbReference type="ARBA" id="ARBA00004496"/>
    </source>
</evidence>
<feature type="domain" description="AB hydrolase-1" evidence="9">
    <location>
        <begin position="40"/>
        <end position="150"/>
    </location>
</feature>
<evidence type="ECO:0000256" key="3">
    <source>
        <dbReference type="ARBA" id="ARBA00010088"/>
    </source>
</evidence>
<dbReference type="Gene3D" id="3.40.50.1820">
    <property type="entry name" value="alpha/beta hydrolase"/>
    <property type="match status" value="1"/>
</dbReference>
<gene>
    <name evidence="10" type="ORF">N0V83_007952</name>
</gene>
<name>A0A9W9CJZ4_9PLEO</name>
<dbReference type="OrthoDB" id="10249433at2759"/>
<dbReference type="EMBL" id="JAPEUY010000014">
    <property type="protein sequence ID" value="KAJ4366316.1"/>
    <property type="molecule type" value="Genomic_DNA"/>
</dbReference>
<dbReference type="PRINTS" id="PR00111">
    <property type="entry name" value="ABHYDROLASE"/>
</dbReference>
<accession>A0A9W9CJZ4</accession>